<keyword evidence="4" id="KW-1185">Reference proteome</keyword>
<dbReference type="Gene3D" id="2.60.120.620">
    <property type="entry name" value="q2cbj1_9rhob like domain"/>
    <property type="match status" value="1"/>
</dbReference>
<gene>
    <name evidence="3" type="ORF">MHUMG1_05735</name>
</gene>
<comment type="caution">
    <text evidence="3">The sequence shown here is derived from an EMBL/GenBank/DDBJ whole genome shotgun (WGS) entry which is preliminary data.</text>
</comment>
<evidence type="ECO:0000313" key="3">
    <source>
        <dbReference type="EMBL" id="KAH0596617.1"/>
    </source>
</evidence>
<dbReference type="AlphaFoldDB" id="A0A9P8MAA1"/>
<dbReference type="Proteomes" id="UP000764110">
    <property type="component" value="Unassembled WGS sequence"/>
</dbReference>
<evidence type="ECO:0000256" key="2">
    <source>
        <dbReference type="ARBA" id="ARBA00005830"/>
    </source>
</evidence>
<reference evidence="3 4" key="1">
    <citation type="submission" date="2020-07" db="EMBL/GenBank/DDBJ databases">
        <title>Metarhizium humberi genome.</title>
        <authorList>
            <person name="Lysoe E."/>
        </authorList>
    </citation>
    <scope>NUCLEOTIDE SEQUENCE [LARGE SCALE GENOMIC DNA]</scope>
    <source>
        <strain evidence="3 4">ESALQ1638</strain>
    </source>
</reference>
<dbReference type="SUPFAM" id="SSF51197">
    <property type="entry name" value="Clavaminate synthase-like"/>
    <property type="match status" value="1"/>
</dbReference>
<dbReference type="PANTHER" id="PTHR20883:SF48">
    <property type="entry name" value="ECTOINE DIOXYGENASE"/>
    <property type="match status" value="1"/>
</dbReference>
<dbReference type="GO" id="GO:0046872">
    <property type="term" value="F:metal ion binding"/>
    <property type="evidence" value="ECO:0007669"/>
    <property type="project" value="UniProtKB-ARBA"/>
</dbReference>
<organism evidence="3 4">
    <name type="scientific">Metarhizium humberi</name>
    <dbReference type="NCBI Taxonomy" id="2596975"/>
    <lineage>
        <taxon>Eukaryota</taxon>
        <taxon>Fungi</taxon>
        <taxon>Dikarya</taxon>
        <taxon>Ascomycota</taxon>
        <taxon>Pezizomycotina</taxon>
        <taxon>Sordariomycetes</taxon>
        <taxon>Hypocreomycetidae</taxon>
        <taxon>Hypocreales</taxon>
        <taxon>Clavicipitaceae</taxon>
        <taxon>Metarhizium</taxon>
    </lineage>
</organism>
<dbReference type="Pfam" id="PF05721">
    <property type="entry name" value="PhyH"/>
    <property type="match status" value="1"/>
</dbReference>
<name>A0A9P8MAA1_9HYPO</name>
<protein>
    <recommendedName>
        <fullName evidence="5">Epoxidase subunit A</fullName>
    </recommendedName>
</protein>
<evidence type="ECO:0000313" key="4">
    <source>
        <dbReference type="Proteomes" id="UP000764110"/>
    </source>
</evidence>
<dbReference type="PANTHER" id="PTHR20883">
    <property type="entry name" value="PHYTANOYL-COA DIOXYGENASE DOMAIN CONTAINING 1"/>
    <property type="match status" value="1"/>
</dbReference>
<accession>A0A9P8MAA1</accession>
<comment type="cofactor">
    <cofactor evidence="1">
        <name>Fe cation</name>
        <dbReference type="ChEBI" id="CHEBI:24875"/>
    </cofactor>
</comment>
<dbReference type="InterPro" id="IPR008775">
    <property type="entry name" value="Phytyl_CoA_dOase-like"/>
</dbReference>
<evidence type="ECO:0000256" key="1">
    <source>
        <dbReference type="ARBA" id="ARBA00001962"/>
    </source>
</evidence>
<dbReference type="GO" id="GO:0016491">
    <property type="term" value="F:oxidoreductase activity"/>
    <property type="evidence" value="ECO:0007669"/>
    <property type="project" value="UniProtKB-ARBA"/>
</dbReference>
<proteinExistence type="inferred from homology"/>
<comment type="similarity">
    <text evidence="2">Belongs to the PhyH family.</text>
</comment>
<evidence type="ECO:0008006" key="5">
    <source>
        <dbReference type="Google" id="ProtNLM"/>
    </source>
</evidence>
<dbReference type="EMBL" id="JACEFI010000009">
    <property type="protein sequence ID" value="KAH0596617.1"/>
    <property type="molecule type" value="Genomic_DNA"/>
</dbReference>
<sequence length="291" mass="33028">MVVTNQQISFFREKGYLIIRDFLSPEEVENLQSWAQQVHDWKPTTESEFMPYEVCFEPRYLVISVRKYSSRHQEVNASGKRVLCRTENFVDYHTGLNSLLRGEKLLGLLNELAGEPMHLFKEKINYKLAGSGGFAPHIDAVAYTQIKDVKHLTILLSVDPSNMTNGGLEVVDGSHEMTIPINGKTHCIEADWVDSQEWVPVELEAGQLLIFPSYLAHRSGPNNSSDDRKAIYATYNLASEGDMHREYYEDRKKEWPATHMRKEGESYAKGALTYGFGSPMLSVDAGKQVAF</sequence>